<evidence type="ECO:0000256" key="2">
    <source>
        <dbReference type="ARBA" id="ARBA00022741"/>
    </source>
</evidence>
<dbReference type="GO" id="GO:0005524">
    <property type="term" value="F:ATP binding"/>
    <property type="evidence" value="ECO:0007669"/>
    <property type="project" value="UniProtKB-UniRule"/>
</dbReference>
<keyword evidence="1" id="KW-0808">Transferase</keyword>
<keyword evidence="6" id="KW-0175">Coiled coil</keyword>
<protein>
    <submittedName>
        <fullName evidence="8">Kinase-like protein</fullName>
    </submittedName>
</protein>
<feature type="coiled-coil region" evidence="6">
    <location>
        <begin position="418"/>
        <end position="448"/>
    </location>
</feature>
<dbReference type="VEuPathDB" id="FungiDB:RhiirA1_463966"/>
<sequence length="474" mass="54399">MSSDSNNWIDDAISKMHIKYFDYKHFRNVEEIGNGGFGKIYCANWKNSEQRLVLKSLINLNPIAIKELTHELKLHRDVDFNDNIIHFCGITQENPNDKLKKYLLVMEYADGGTLQDYLVKNFYNLSWIDKYNLAFQLANAVLCLHDEGIIHCDLHSGNVLIRNGIVKLADFGLSRRIDDASQYPSRLFGVIPYIDPKKFGLNNVTRKPYKLNEKSDVYGVGILLWVISSGQQPFNGSNNYGLDLVLEISKGLRETPIHNTPEEYIKIYTECWVDAPEKRPTMQQVVAKLKTMISKTNVTPESTPLDSPTHGDLSSLINNFENMDFESNISSTNITTIEKVVRVLSTINDADDVMKISVPYPPQITAEEVLNRSKAKERKKAPNSFMIYRMAYIKELKTKNLNINQFNASVLAASKWNNESEEIKKDRIKEAIDELKKLMRTIELEMKDRQKILGKGKELTIIIINEKSKPWKEK</sequence>
<dbReference type="PRINTS" id="PR00109">
    <property type="entry name" value="TYRKINASE"/>
</dbReference>
<dbReference type="EMBL" id="LLXI01001193">
    <property type="protein sequence ID" value="PKY52372.1"/>
    <property type="molecule type" value="Genomic_DNA"/>
</dbReference>
<proteinExistence type="predicted"/>
<dbReference type="PROSITE" id="PS00107">
    <property type="entry name" value="PROTEIN_KINASE_ATP"/>
    <property type="match status" value="1"/>
</dbReference>
<evidence type="ECO:0000256" key="6">
    <source>
        <dbReference type="SAM" id="Coils"/>
    </source>
</evidence>
<dbReference type="PANTHER" id="PTHR44329">
    <property type="entry name" value="SERINE/THREONINE-PROTEIN KINASE TNNI3K-RELATED"/>
    <property type="match status" value="1"/>
</dbReference>
<dbReference type="InterPro" id="IPR001245">
    <property type="entry name" value="Ser-Thr/Tyr_kinase_cat_dom"/>
</dbReference>
<dbReference type="VEuPathDB" id="FungiDB:FUN_020957"/>
<dbReference type="SUPFAM" id="SSF47095">
    <property type="entry name" value="HMG-box"/>
    <property type="match status" value="1"/>
</dbReference>
<keyword evidence="3 8" id="KW-0418">Kinase</keyword>
<keyword evidence="9" id="KW-1185">Reference proteome</keyword>
<dbReference type="InterPro" id="IPR011009">
    <property type="entry name" value="Kinase-like_dom_sf"/>
</dbReference>
<dbReference type="Gene3D" id="1.10.510.10">
    <property type="entry name" value="Transferase(Phosphotransferase) domain 1"/>
    <property type="match status" value="1"/>
</dbReference>
<comment type="caution">
    <text evidence="8">The sequence shown here is derived from an EMBL/GenBank/DDBJ whole genome shotgun (WGS) entry which is preliminary data.</text>
</comment>
<gene>
    <name evidence="8" type="ORF">RhiirA4_469968</name>
</gene>
<dbReference type="SMART" id="SM00398">
    <property type="entry name" value="HMG"/>
    <property type="match status" value="1"/>
</dbReference>
<dbReference type="GO" id="GO:0004674">
    <property type="term" value="F:protein serine/threonine kinase activity"/>
    <property type="evidence" value="ECO:0007669"/>
    <property type="project" value="TreeGrafter"/>
</dbReference>
<dbReference type="InterPro" id="IPR036910">
    <property type="entry name" value="HMG_box_dom_sf"/>
</dbReference>
<dbReference type="InterPro" id="IPR051681">
    <property type="entry name" value="Ser/Thr_Kinases-Pseudokinases"/>
</dbReference>
<reference evidence="8 9" key="1">
    <citation type="submission" date="2015-10" db="EMBL/GenBank/DDBJ databases">
        <title>Genome analyses suggest a sexual origin of heterokaryosis in a supposedly ancient asexual fungus.</title>
        <authorList>
            <person name="Ropars J."/>
            <person name="Sedzielewska K."/>
            <person name="Noel J."/>
            <person name="Charron P."/>
            <person name="Farinelli L."/>
            <person name="Marton T."/>
            <person name="Kruger M."/>
            <person name="Pelin A."/>
            <person name="Brachmann A."/>
            <person name="Corradi N."/>
        </authorList>
    </citation>
    <scope>NUCLEOTIDE SEQUENCE [LARGE SCALE GENOMIC DNA]</scope>
    <source>
        <strain evidence="8 9">A4</strain>
    </source>
</reference>
<evidence type="ECO:0000256" key="4">
    <source>
        <dbReference type="ARBA" id="ARBA00022840"/>
    </source>
</evidence>
<evidence type="ECO:0000259" key="7">
    <source>
        <dbReference type="PROSITE" id="PS50011"/>
    </source>
</evidence>
<dbReference type="Proteomes" id="UP000234323">
    <property type="component" value="Unassembled WGS sequence"/>
</dbReference>
<evidence type="ECO:0000256" key="1">
    <source>
        <dbReference type="ARBA" id="ARBA00022679"/>
    </source>
</evidence>
<accession>A0A2I1H0E6</accession>
<dbReference type="Gene3D" id="1.10.30.10">
    <property type="entry name" value="High mobility group box domain"/>
    <property type="match status" value="1"/>
</dbReference>
<dbReference type="InterPro" id="IPR000719">
    <property type="entry name" value="Prot_kinase_dom"/>
</dbReference>
<name>A0A2I1H0E6_9GLOM</name>
<keyword evidence="2 5" id="KW-0547">Nucleotide-binding</keyword>
<dbReference type="SUPFAM" id="SSF56112">
    <property type="entry name" value="Protein kinase-like (PK-like)"/>
    <property type="match status" value="1"/>
</dbReference>
<evidence type="ECO:0000313" key="8">
    <source>
        <dbReference type="EMBL" id="PKY52372.1"/>
    </source>
</evidence>
<evidence type="ECO:0000256" key="5">
    <source>
        <dbReference type="PROSITE-ProRule" id="PRU10141"/>
    </source>
</evidence>
<dbReference type="VEuPathDB" id="FungiDB:RhiirFUN_000194"/>
<dbReference type="PROSITE" id="PS50011">
    <property type="entry name" value="PROTEIN_KINASE_DOM"/>
    <property type="match status" value="1"/>
</dbReference>
<dbReference type="AlphaFoldDB" id="A0A2I1H0E6"/>
<evidence type="ECO:0000256" key="3">
    <source>
        <dbReference type="ARBA" id="ARBA00022777"/>
    </source>
</evidence>
<feature type="domain" description="Protein kinase" evidence="7">
    <location>
        <begin position="26"/>
        <end position="293"/>
    </location>
</feature>
<keyword evidence="4 5" id="KW-0067">ATP-binding</keyword>
<organism evidence="8 9">
    <name type="scientific">Rhizophagus irregularis</name>
    <dbReference type="NCBI Taxonomy" id="588596"/>
    <lineage>
        <taxon>Eukaryota</taxon>
        <taxon>Fungi</taxon>
        <taxon>Fungi incertae sedis</taxon>
        <taxon>Mucoromycota</taxon>
        <taxon>Glomeromycotina</taxon>
        <taxon>Glomeromycetes</taxon>
        <taxon>Glomerales</taxon>
        <taxon>Glomeraceae</taxon>
        <taxon>Rhizophagus</taxon>
    </lineage>
</organism>
<dbReference type="PANTHER" id="PTHR44329:SF288">
    <property type="entry name" value="MITOGEN-ACTIVATED PROTEIN KINASE KINASE KINASE 20"/>
    <property type="match status" value="1"/>
</dbReference>
<dbReference type="Pfam" id="PF07714">
    <property type="entry name" value="PK_Tyr_Ser-Thr"/>
    <property type="match status" value="1"/>
</dbReference>
<evidence type="ECO:0000313" key="9">
    <source>
        <dbReference type="Proteomes" id="UP000234323"/>
    </source>
</evidence>
<feature type="binding site" evidence="5">
    <location>
        <position position="55"/>
    </location>
    <ligand>
        <name>ATP</name>
        <dbReference type="ChEBI" id="CHEBI:30616"/>
    </ligand>
</feature>
<dbReference type="InterPro" id="IPR009071">
    <property type="entry name" value="HMG_box_dom"/>
</dbReference>
<dbReference type="InterPro" id="IPR017441">
    <property type="entry name" value="Protein_kinase_ATP_BS"/>
</dbReference>